<gene>
    <name evidence="9" type="ORF">A5N45_14600</name>
</gene>
<name>A0AA44MT61_STREE</name>
<dbReference type="RefSeq" id="WP_146657669.1">
    <property type="nucleotide sequence ID" value="NZ_NNBW01000839.1"/>
</dbReference>
<dbReference type="GO" id="GO:0006281">
    <property type="term" value="P:DNA repair"/>
    <property type="evidence" value="ECO:0007669"/>
    <property type="project" value="UniProtKB-KW"/>
</dbReference>
<dbReference type="InterPro" id="IPR011335">
    <property type="entry name" value="Restrct_endonuc-II-like"/>
</dbReference>
<dbReference type="Gene3D" id="3.90.320.10">
    <property type="match status" value="1"/>
</dbReference>
<evidence type="ECO:0000256" key="2">
    <source>
        <dbReference type="ARBA" id="ARBA00022763"/>
    </source>
</evidence>
<dbReference type="InterPro" id="IPR011604">
    <property type="entry name" value="PDDEXK-like_dom_sf"/>
</dbReference>
<keyword evidence="7" id="KW-0234">DNA repair</keyword>
<evidence type="ECO:0000256" key="4">
    <source>
        <dbReference type="ARBA" id="ARBA00022806"/>
    </source>
</evidence>
<keyword evidence="5" id="KW-0067">ATP-binding</keyword>
<keyword evidence="1" id="KW-0547">Nucleotide-binding</keyword>
<evidence type="ECO:0000256" key="5">
    <source>
        <dbReference type="ARBA" id="ARBA00022840"/>
    </source>
</evidence>
<evidence type="ECO:0000256" key="1">
    <source>
        <dbReference type="ARBA" id="ARBA00022741"/>
    </source>
</evidence>
<dbReference type="GO" id="GO:0005524">
    <property type="term" value="F:ATP binding"/>
    <property type="evidence" value="ECO:0007669"/>
    <property type="project" value="UniProtKB-KW"/>
</dbReference>
<evidence type="ECO:0000313" key="10">
    <source>
        <dbReference type="Proteomes" id="UP000214939"/>
    </source>
</evidence>
<feature type="non-terminal residue" evidence="9">
    <location>
        <position position="93"/>
    </location>
</feature>
<feature type="domain" description="PD-(D/E)XK endonuclease-like" evidence="8">
    <location>
        <begin position="32"/>
        <end position="84"/>
    </location>
</feature>
<sequence length="93" mass="9712">AELLFDLGDLPGAADREVGDPEELAALQRAFTASSWAARTPAAVEVPFEMPIGDTVVRGRIDAVFVDPDGGATVVDWKTGKPPHGPAAMRQAA</sequence>
<keyword evidence="4 9" id="KW-0347">Helicase</keyword>
<dbReference type="EMBL" id="NNBW01000839">
    <property type="protein sequence ID" value="OYL14573.1"/>
    <property type="molecule type" value="Genomic_DNA"/>
</dbReference>
<dbReference type="AlphaFoldDB" id="A0AA44MT61"/>
<keyword evidence="6" id="KW-0238">DNA-binding</keyword>
<evidence type="ECO:0000256" key="6">
    <source>
        <dbReference type="ARBA" id="ARBA00023125"/>
    </source>
</evidence>
<keyword evidence="3" id="KW-0378">Hydrolase</keyword>
<dbReference type="Proteomes" id="UP000214939">
    <property type="component" value="Unassembled WGS sequence"/>
</dbReference>
<reference evidence="9 10" key="1">
    <citation type="submission" date="2017-07" db="EMBL/GenBank/DDBJ databases">
        <title>Invasive disease caused simultaneously by more than one serotype of Streptococcus pneumoniae, South Africa.</title>
        <authorList>
            <person name="Ndlangisa K."/>
            <person name="Du Plessis M."/>
            <person name="Von Gottberg A."/>
        </authorList>
    </citation>
    <scope>NUCLEOTIDE SEQUENCE [LARGE SCALE GENOMIC DNA]</scope>
    <source>
        <strain evidence="9 10">8227-15B</strain>
    </source>
</reference>
<accession>A0AA44MT61</accession>
<evidence type="ECO:0000256" key="7">
    <source>
        <dbReference type="ARBA" id="ARBA00023204"/>
    </source>
</evidence>
<evidence type="ECO:0000256" key="3">
    <source>
        <dbReference type="ARBA" id="ARBA00022801"/>
    </source>
</evidence>
<protein>
    <submittedName>
        <fullName evidence="9">DNA helicase UvrD</fullName>
    </submittedName>
</protein>
<dbReference type="InterPro" id="IPR038726">
    <property type="entry name" value="PDDEXK_AddAB-type"/>
</dbReference>
<evidence type="ECO:0000313" key="9">
    <source>
        <dbReference type="EMBL" id="OYL14573.1"/>
    </source>
</evidence>
<dbReference type="GO" id="GO:0003677">
    <property type="term" value="F:DNA binding"/>
    <property type="evidence" value="ECO:0007669"/>
    <property type="project" value="UniProtKB-KW"/>
</dbReference>
<keyword evidence="2" id="KW-0227">DNA damage</keyword>
<dbReference type="GO" id="GO:0004386">
    <property type="term" value="F:helicase activity"/>
    <property type="evidence" value="ECO:0007669"/>
    <property type="project" value="UniProtKB-KW"/>
</dbReference>
<organism evidence="9 10">
    <name type="scientific">Streptococcus pneumoniae</name>
    <dbReference type="NCBI Taxonomy" id="1313"/>
    <lineage>
        <taxon>Bacteria</taxon>
        <taxon>Bacillati</taxon>
        <taxon>Bacillota</taxon>
        <taxon>Bacilli</taxon>
        <taxon>Lactobacillales</taxon>
        <taxon>Streptococcaceae</taxon>
        <taxon>Streptococcus</taxon>
    </lineage>
</organism>
<feature type="non-terminal residue" evidence="9">
    <location>
        <position position="1"/>
    </location>
</feature>
<dbReference type="SUPFAM" id="SSF52980">
    <property type="entry name" value="Restriction endonuclease-like"/>
    <property type="match status" value="1"/>
</dbReference>
<evidence type="ECO:0000259" key="8">
    <source>
        <dbReference type="Pfam" id="PF12705"/>
    </source>
</evidence>
<comment type="caution">
    <text evidence="9">The sequence shown here is derived from an EMBL/GenBank/DDBJ whole genome shotgun (WGS) entry which is preliminary data.</text>
</comment>
<dbReference type="GO" id="GO:0016787">
    <property type="term" value="F:hydrolase activity"/>
    <property type="evidence" value="ECO:0007669"/>
    <property type="project" value="UniProtKB-KW"/>
</dbReference>
<proteinExistence type="predicted"/>
<dbReference type="Pfam" id="PF12705">
    <property type="entry name" value="PDDEXK_1"/>
    <property type="match status" value="1"/>
</dbReference>